<gene>
    <name evidence="2" type="ORF">GMOD_00006907</name>
</gene>
<dbReference type="EMBL" id="KE747827">
    <property type="protein sequence ID" value="RMZ71760.1"/>
    <property type="molecule type" value="Genomic_DNA"/>
</dbReference>
<evidence type="ECO:0000313" key="3">
    <source>
        <dbReference type="Proteomes" id="UP000265663"/>
    </source>
</evidence>
<evidence type="ECO:0000256" key="1">
    <source>
        <dbReference type="SAM" id="Phobius"/>
    </source>
</evidence>
<proteinExistence type="predicted"/>
<sequence length="119" mass="13763">MTFVSGITLLGPEDPEALLKSLQDKLGACFWGELKKLDDKTYGWWVKGLVYTIYSLSIVLFHSKWVARFLKRRKVQCPTMPNSERQSTEVALEAQARDLPLFNWFDARSELEHNPWADS</sequence>
<keyword evidence="1" id="KW-1133">Transmembrane helix</keyword>
<dbReference type="AlphaFoldDB" id="A0A3M7MBJ4"/>
<dbReference type="Proteomes" id="UP000265663">
    <property type="component" value="Unassembled WGS sequence"/>
</dbReference>
<protein>
    <submittedName>
        <fullName evidence="2">Uncharacterized protein</fullName>
    </submittedName>
</protein>
<accession>A0A3M7MBJ4</accession>
<keyword evidence="1" id="KW-0812">Transmembrane</keyword>
<keyword evidence="1" id="KW-0472">Membrane</keyword>
<keyword evidence="3" id="KW-1185">Reference proteome</keyword>
<organism evidence="2 3">
    <name type="scientific">Pyrenophora seminiperda CCB06</name>
    <dbReference type="NCBI Taxonomy" id="1302712"/>
    <lineage>
        <taxon>Eukaryota</taxon>
        <taxon>Fungi</taxon>
        <taxon>Dikarya</taxon>
        <taxon>Ascomycota</taxon>
        <taxon>Pezizomycotina</taxon>
        <taxon>Dothideomycetes</taxon>
        <taxon>Pleosporomycetidae</taxon>
        <taxon>Pleosporales</taxon>
        <taxon>Pleosporineae</taxon>
        <taxon>Pleosporaceae</taxon>
        <taxon>Pyrenophora</taxon>
    </lineage>
</organism>
<name>A0A3M7MBJ4_9PLEO</name>
<evidence type="ECO:0000313" key="2">
    <source>
        <dbReference type="EMBL" id="RMZ71760.1"/>
    </source>
</evidence>
<reference evidence="2 3" key="1">
    <citation type="journal article" date="2014" name="PLoS ONE">
        <title>De novo Genome Assembly of the Fungal Plant Pathogen Pyrenophora semeniperda.</title>
        <authorList>
            <person name="Soliai M.M."/>
            <person name="Meyer S.E."/>
            <person name="Udall J.A."/>
            <person name="Elzinga D.E."/>
            <person name="Hermansen R.A."/>
            <person name="Bodily P.M."/>
            <person name="Hart A.A."/>
            <person name="Coleman C.E."/>
        </authorList>
    </citation>
    <scope>NUCLEOTIDE SEQUENCE [LARGE SCALE GENOMIC DNA]</scope>
    <source>
        <strain evidence="2 3">CCB06</strain>
        <tissue evidence="2">Mycelium</tissue>
    </source>
</reference>
<feature type="transmembrane region" description="Helical" evidence="1">
    <location>
        <begin position="44"/>
        <end position="63"/>
    </location>
</feature>